<evidence type="ECO:0000256" key="4">
    <source>
        <dbReference type="ARBA" id="ARBA00014035"/>
    </source>
</evidence>
<dbReference type="Gene3D" id="2.50.20.10">
    <property type="entry name" value="Lipoprotein localisation LolA/LolB/LppX"/>
    <property type="match status" value="1"/>
</dbReference>
<evidence type="ECO:0000256" key="8">
    <source>
        <dbReference type="ARBA" id="ARBA00022927"/>
    </source>
</evidence>
<feature type="chain" id="PRO_5041504231" description="Outer-membrane lipoprotein carrier protein" evidence="10">
    <location>
        <begin position="23"/>
        <end position="204"/>
    </location>
</feature>
<keyword evidence="12" id="KW-0449">Lipoprotein</keyword>
<dbReference type="NCBIfam" id="TIGR00547">
    <property type="entry name" value="lolA"/>
    <property type="match status" value="1"/>
</dbReference>
<keyword evidence="13" id="KW-1185">Reference proteome</keyword>
<comment type="caution">
    <text evidence="12">The sequence shown here is derived from an EMBL/GenBank/DDBJ whole genome shotgun (WGS) entry which is preliminary data.</text>
</comment>
<evidence type="ECO:0000256" key="1">
    <source>
        <dbReference type="ARBA" id="ARBA00004418"/>
    </source>
</evidence>
<organism evidence="12 13">
    <name type="scientific">Idiomarina aquatica</name>
    <dbReference type="NCBI Taxonomy" id="1327752"/>
    <lineage>
        <taxon>Bacteria</taxon>
        <taxon>Pseudomonadati</taxon>
        <taxon>Pseudomonadota</taxon>
        <taxon>Gammaproteobacteria</taxon>
        <taxon>Alteromonadales</taxon>
        <taxon>Idiomarinaceae</taxon>
        <taxon>Idiomarina</taxon>
    </lineage>
</organism>
<dbReference type="SUPFAM" id="SSF89392">
    <property type="entry name" value="Prokaryotic lipoproteins and lipoprotein localization factors"/>
    <property type="match status" value="1"/>
</dbReference>
<dbReference type="HAMAP" id="MF_00240">
    <property type="entry name" value="LolA"/>
    <property type="match status" value="1"/>
</dbReference>
<comment type="subunit">
    <text evidence="3 10">Monomer.</text>
</comment>
<keyword evidence="6 10" id="KW-0732">Signal</keyword>
<evidence type="ECO:0000256" key="2">
    <source>
        <dbReference type="ARBA" id="ARBA00007615"/>
    </source>
</evidence>
<evidence type="ECO:0000256" key="7">
    <source>
        <dbReference type="ARBA" id="ARBA00022764"/>
    </source>
</evidence>
<dbReference type="InterPro" id="IPR018323">
    <property type="entry name" value="OM_lipoprot_carrier_LolA_Pbac"/>
</dbReference>
<keyword evidence="8 10" id="KW-0653">Protein transport</keyword>
<dbReference type="CDD" id="cd16325">
    <property type="entry name" value="LolA"/>
    <property type="match status" value="1"/>
</dbReference>
<evidence type="ECO:0000256" key="11">
    <source>
        <dbReference type="SAM" id="Coils"/>
    </source>
</evidence>
<proteinExistence type="inferred from homology"/>
<evidence type="ECO:0000313" key="12">
    <source>
        <dbReference type="EMBL" id="RUO44565.1"/>
    </source>
</evidence>
<evidence type="ECO:0000256" key="3">
    <source>
        <dbReference type="ARBA" id="ARBA00011245"/>
    </source>
</evidence>
<evidence type="ECO:0000256" key="9">
    <source>
        <dbReference type="ARBA" id="ARBA00023186"/>
    </source>
</evidence>
<protein>
    <recommendedName>
        <fullName evidence="4 10">Outer-membrane lipoprotein carrier protein</fullName>
    </recommendedName>
</protein>
<evidence type="ECO:0000313" key="13">
    <source>
        <dbReference type="Proteomes" id="UP000286680"/>
    </source>
</evidence>
<dbReference type="GO" id="GO:0042953">
    <property type="term" value="P:lipoprotein transport"/>
    <property type="evidence" value="ECO:0007669"/>
    <property type="project" value="InterPro"/>
</dbReference>
<dbReference type="GO" id="GO:0044874">
    <property type="term" value="P:lipoprotein localization to outer membrane"/>
    <property type="evidence" value="ECO:0007669"/>
    <property type="project" value="UniProtKB-UniRule"/>
</dbReference>
<feature type="signal peptide" evidence="10">
    <location>
        <begin position="1"/>
        <end position="22"/>
    </location>
</feature>
<name>A0AA94JDZ0_9GAMM</name>
<dbReference type="Pfam" id="PF03548">
    <property type="entry name" value="LolA"/>
    <property type="match status" value="1"/>
</dbReference>
<dbReference type="GO" id="GO:0030288">
    <property type="term" value="C:outer membrane-bounded periplasmic space"/>
    <property type="evidence" value="ECO:0007669"/>
    <property type="project" value="TreeGrafter"/>
</dbReference>
<dbReference type="RefSeq" id="WP_105306299.1">
    <property type="nucleotide sequence ID" value="NZ_PIPS01000001.1"/>
</dbReference>
<evidence type="ECO:0000256" key="5">
    <source>
        <dbReference type="ARBA" id="ARBA00022448"/>
    </source>
</evidence>
<gene>
    <name evidence="10 12" type="primary">lolA</name>
    <name evidence="12" type="ORF">CWE23_00560</name>
</gene>
<evidence type="ECO:0000256" key="6">
    <source>
        <dbReference type="ARBA" id="ARBA00022729"/>
    </source>
</evidence>
<dbReference type="AlphaFoldDB" id="A0AA94JDZ0"/>
<comment type="function">
    <text evidence="10">Participates in the translocation of lipoproteins from the inner membrane to the outer membrane. Only forms a complex with a lipoprotein if the residue after the N-terminal Cys is not an aspartate (The Asp acts as a targeting signal to indicate that the lipoprotein should stay in the inner membrane).</text>
</comment>
<keyword evidence="11" id="KW-0175">Coiled coil</keyword>
<dbReference type="InterPro" id="IPR029046">
    <property type="entry name" value="LolA/LolB/LppX"/>
</dbReference>
<evidence type="ECO:0000256" key="10">
    <source>
        <dbReference type="HAMAP-Rule" id="MF_00240"/>
    </source>
</evidence>
<dbReference type="EMBL" id="PIPS01000001">
    <property type="protein sequence ID" value="RUO44565.1"/>
    <property type="molecule type" value="Genomic_DNA"/>
</dbReference>
<sequence length="204" mass="22494" precursor="true">MYKAVSTWMLAAGLLVALPVSAAADNAKQELQQKLEQMNSLTAKFEQQVTADNGELLQQLSGELAIQRPNKMRWQTNPPDDTLMVASGDTVWYYNPFVEQVSLYQQQDAAANSPMLLLLTGSDEQWQGYSVQEPEPNQYLVTADAGGSELRLSFNDETLSRIGLQQPGGDVIELQLSEVVVNPALEQSLFTFDVPAGVDVDDQR</sequence>
<reference evidence="13" key="1">
    <citation type="journal article" date="2018" name="Front. Microbiol.">
        <title>Genome-Based Analysis Reveals the Taxonomy and Diversity of the Family Idiomarinaceae.</title>
        <authorList>
            <person name="Liu Y."/>
            <person name="Lai Q."/>
            <person name="Shao Z."/>
        </authorList>
    </citation>
    <scope>NUCLEOTIDE SEQUENCE [LARGE SCALE GENOMIC DNA]</scope>
    <source>
        <strain evidence="13">SN-14</strain>
    </source>
</reference>
<dbReference type="InterPro" id="IPR004564">
    <property type="entry name" value="OM_lipoprot_carrier_LolA-like"/>
</dbReference>
<keyword evidence="5 10" id="KW-0813">Transport</keyword>
<comment type="subcellular location">
    <subcellularLocation>
        <location evidence="1 10">Periplasm</location>
    </subcellularLocation>
</comment>
<keyword evidence="7 10" id="KW-0574">Periplasm</keyword>
<dbReference type="Proteomes" id="UP000286680">
    <property type="component" value="Unassembled WGS sequence"/>
</dbReference>
<keyword evidence="9 10" id="KW-0143">Chaperone</keyword>
<dbReference type="PANTHER" id="PTHR35869">
    <property type="entry name" value="OUTER-MEMBRANE LIPOPROTEIN CARRIER PROTEIN"/>
    <property type="match status" value="1"/>
</dbReference>
<feature type="coiled-coil region" evidence="11">
    <location>
        <begin position="21"/>
        <end position="48"/>
    </location>
</feature>
<accession>A0AA94JDZ0</accession>
<dbReference type="PANTHER" id="PTHR35869:SF1">
    <property type="entry name" value="OUTER-MEMBRANE LIPOPROTEIN CARRIER PROTEIN"/>
    <property type="match status" value="1"/>
</dbReference>
<comment type="similarity">
    <text evidence="2 10">Belongs to the LolA family.</text>
</comment>